<dbReference type="AlphaFoldDB" id="A0A9D1H6T2"/>
<protein>
    <submittedName>
        <fullName evidence="4">MerR family transcriptional regulator</fullName>
    </submittedName>
</protein>
<evidence type="ECO:0000313" key="4">
    <source>
        <dbReference type="EMBL" id="HIT94276.1"/>
    </source>
</evidence>
<evidence type="ECO:0000256" key="1">
    <source>
        <dbReference type="ARBA" id="ARBA00023125"/>
    </source>
</evidence>
<sequence length="130" mass="15667">MYTMKETCNQVQMNYEALKFYCREGLVPNVKRDENNFRLFDERDIAWIKGVQCLRRCGMGIREIKEYMAYCLQGQDSIPQRKDMLENTRQKLEQKILELQENLKYIESKQKYYDDVLAGRIRYTSNLIDV</sequence>
<dbReference type="InterPro" id="IPR000551">
    <property type="entry name" value="MerR-type_HTH_dom"/>
</dbReference>
<dbReference type="SUPFAM" id="SSF46955">
    <property type="entry name" value="Putative DNA-binding domain"/>
    <property type="match status" value="1"/>
</dbReference>
<comment type="caution">
    <text evidence="4">The sequence shown here is derived from an EMBL/GenBank/DDBJ whole genome shotgun (WGS) entry which is preliminary data.</text>
</comment>
<dbReference type="SMART" id="SM00422">
    <property type="entry name" value="HTH_MERR"/>
    <property type="match status" value="1"/>
</dbReference>
<evidence type="ECO:0000313" key="5">
    <source>
        <dbReference type="Proteomes" id="UP000824160"/>
    </source>
</evidence>
<dbReference type="PANTHER" id="PTHR30204:SF82">
    <property type="entry name" value="TRANSCRIPTIONAL REGULATOR, MERR FAMILY"/>
    <property type="match status" value="1"/>
</dbReference>
<accession>A0A9D1H6T2</accession>
<reference evidence="4" key="2">
    <citation type="journal article" date="2021" name="PeerJ">
        <title>Extensive microbial diversity within the chicken gut microbiome revealed by metagenomics and culture.</title>
        <authorList>
            <person name="Gilroy R."/>
            <person name="Ravi A."/>
            <person name="Getino M."/>
            <person name="Pursley I."/>
            <person name="Horton D.L."/>
            <person name="Alikhan N.F."/>
            <person name="Baker D."/>
            <person name="Gharbi K."/>
            <person name="Hall N."/>
            <person name="Watson M."/>
            <person name="Adriaenssens E.M."/>
            <person name="Foster-Nyarko E."/>
            <person name="Jarju S."/>
            <person name="Secka A."/>
            <person name="Antonio M."/>
            <person name="Oren A."/>
            <person name="Chaudhuri R.R."/>
            <person name="La Ragione R."/>
            <person name="Hildebrand F."/>
            <person name="Pallen M.J."/>
        </authorList>
    </citation>
    <scope>NUCLEOTIDE SEQUENCE</scope>
    <source>
        <strain evidence="4">ChiBcec7-5410</strain>
    </source>
</reference>
<dbReference type="PROSITE" id="PS50937">
    <property type="entry name" value="HTH_MERR_2"/>
    <property type="match status" value="1"/>
</dbReference>
<dbReference type="EMBL" id="DVLW01000102">
    <property type="protein sequence ID" value="HIT94276.1"/>
    <property type="molecule type" value="Genomic_DNA"/>
</dbReference>
<keyword evidence="1" id="KW-0238">DNA-binding</keyword>
<dbReference type="Gene3D" id="1.10.1660.10">
    <property type="match status" value="1"/>
</dbReference>
<name>A0A9D1H6T2_9FIRM</name>
<proteinExistence type="predicted"/>
<reference evidence="4" key="1">
    <citation type="submission" date="2020-10" db="EMBL/GenBank/DDBJ databases">
        <authorList>
            <person name="Gilroy R."/>
        </authorList>
    </citation>
    <scope>NUCLEOTIDE SEQUENCE</scope>
    <source>
        <strain evidence="4">ChiBcec7-5410</strain>
    </source>
</reference>
<dbReference type="CDD" id="cd01109">
    <property type="entry name" value="HTH_YyaN"/>
    <property type="match status" value="1"/>
</dbReference>
<dbReference type="Pfam" id="PF13411">
    <property type="entry name" value="MerR_1"/>
    <property type="match status" value="1"/>
</dbReference>
<keyword evidence="2" id="KW-0175">Coiled coil</keyword>
<dbReference type="GO" id="GO:0003677">
    <property type="term" value="F:DNA binding"/>
    <property type="evidence" value="ECO:0007669"/>
    <property type="project" value="UniProtKB-KW"/>
</dbReference>
<dbReference type="GO" id="GO:0003700">
    <property type="term" value="F:DNA-binding transcription factor activity"/>
    <property type="evidence" value="ECO:0007669"/>
    <property type="project" value="InterPro"/>
</dbReference>
<organism evidence="4 5">
    <name type="scientific">Candidatus Faecivivens stercoripullorum</name>
    <dbReference type="NCBI Taxonomy" id="2840805"/>
    <lineage>
        <taxon>Bacteria</taxon>
        <taxon>Bacillati</taxon>
        <taxon>Bacillota</taxon>
        <taxon>Clostridia</taxon>
        <taxon>Eubacteriales</taxon>
        <taxon>Oscillospiraceae</taxon>
        <taxon>Oscillospiraceae incertae sedis</taxon>
        <taxon>Candidatus Faecivivens</taxon>
    </lineage>
</organism>
<dbReference type="PANTHER" id="PTHR30204">
    <property type="entry name" value="REDOX-CYCLING DRUG-SENSING TRANSCRIPTIONAL ACTIVATOR SOXR"/>
    <property type="match status" value="1"/>
</dbReference>
<dbReference type="InterPro" id="IPR009061">
    <property type="entry name" value="DNA-bd_dom_put_sf"/>
</dbReference>
<dbReference type="Proteomes" id="UP000824160">
    <property type="component" value="Unassembled WGS sequence"/>
</dbReference>
<gene>
    <name evidence="4" type="ORF">IAC43_03755</name>
</gene>
<dbReference type="InterPro" id="IPR047057">
    <property type="entry name" value="MerR_fam"/>
</dbReference>
<evidence type="ECO:0000256" key="2">
    <source>
        <dbReference type="SAM" id="Coils"/>
    </source>
</evidence>
<feature type="domain" description="HTH merR-type" evidence="3">
    <location>
        <begin position="1"/>
        <end position="70"/>
    </location>
</feature>
<evidence type="ECO:0000259" key="3">
    <source>
        <dbReference type="PROSITE" id="PS50937"/>
    </source>
</evidence>
<feature type="coiled-coil region" evidence="2">
    <location>
        <begin position="82"/>
        <end position="109"/>
    </location>
</feature>